<dbReference type="AlphaFoldDB" id="F2JNH9"/>
<evidence type="ECO:0000313" key="2">
    <source>
        <dbReference type="Proteomes" id="UP000008467"/>
    </source>
</evidence>
<dbReference type="STRING" id="642492.Clole_3059"/>
<evidence type="ECO:0000313" key="1">
    <source>
        <dbReference type="EMBL" id="ADZ84755.1"/>
    </source>
</evidence>
<organism evidence="1 2">
    <name type="scientific">Cellulosilyticum lentocellum (strain ATCC 49066 / DSM 5427 / NCIMB 11756 / RHM5)</name>
    <name type="common">Clostridium lentocellum</name>
    <dbReference type="NCBI Taxonomy" id="642492"/>
    <lineage>
        <taxon>Bacteria</taxon>
        <taxon>Bacillati</taxon>
        <taxon>Bacillota</taxon>
        <taxon>Clostridia</taxon>
        <taxon>Lachnospirales</taxon>
        <taxon>Cellulosilyticaceae</taxon>
        <taxon>Cellulosilyticum</taxon>
    </lineage>
</organism>
<dbReference type="EMBL" id="CP002582">
    <property type="protein sequence ID" value="ADZ84755.1"/>
    <property type="molecule type" value="Genomic_DNA"/>
</dbReference>
<dbReference type="Proteomes" id="UP000008467">
    <property type="component" value="Chromosome"/>
</dbReference>
<keyword evidence="2" id="KW-1185">Reference proteome</keyword>
<sequence length="133" mass="15042">MIHITLPKTLAIVEGRINKEELEAIFEKGGKYPSIKEQLILKAYEITDTTKMVYDSKELTVLSSEDQTGTYLSCFNKTEEEIKLEIPLSALALEEKYSAYCVLTAEEIDISEDILRLMIPDEGILLVKLTPEV</sequence>
<accession>F2JNH9</accession>
<name>F2JNH9_CELLD</name>
<reference evidence="1 2" key="1">
    <citation type="journal article" date="2011" name="J. Bacteriol.">
        <title>Complete genome sequence of the cellulose-degrading bacterium Cellulosilyticum lentocellum.</title>
        <authorList>
            <consortium name="US DOE Joint Genome Institute"/>
            <person name="Miller D.A."/>
            <person name="Suen G."/>
            <person name="Bruce D."/>
            <person name="Copeland A."/>
            <person name="Cheng J.F."/>
            <person name="Detter C."/>
            <person name="Goodwin L.A."/>
            <person name="Han C.S."/>
            <person name="Hauser L.J."/>
            <person name="Land M.L."/>
            <person name="Lapidus A."/>
            <person name="Lucas S."/>
            <person name="Meincke L."/>
            <person name="Pitluck S."/>
            <person name="Tapia R."/>
            <person name="Teshima H."/>
            <person name="Woyke T."/>
            <person name="Fox B.G."/>
            <person name="Angert E.R."/>
            <person name="Currie C.R."/>
        </authorList>
    </citation>
    <scope>NUCLEOTIDE SEQUENCE [LARGE SCALE GENOMIC DNA]</scope>
    <source>
        <strain evidence="2">ATCC 49066 / DSM 5427 / NCIMB 11756 / RHM5</strain>
    </source>
</reference>
<dbReference type="KEGG" id="cle:Clole_3059"/>
<gene>
    <name evidence="1" type="ordered locus">Clole_3059</name>
</gene>
<dbReference type="RefSeq" id="WP_013658034.1">
    <property type="nucleotide sequence ID" value="NC_015275.1"/>
</dbReference>
<proteinExistence type="predicted"/>
<dbReference type="HOGENOM" id="CLU_1902926_0_0_9"/>
<protein>
    <submittedName>
        <fullName evidence="1">Uncharacterized protein</fullName>
    </submittedName>
</protein>